<evidence type="ECO:0000256" key="1">
    <source>
        <dbReference type="SAM" id="Phobius"/>
    </source>
</evidence>
<organism evidence="2 3">
    <name type="scientific">Paractinoplanes atraurantiacus</name>
    <dbReference type="NCBI Taxonomy" id="1036182"/>
    <lineage>
        <taxon>Bacteria</taxon>
        <taxon>Bacillati</taxon>
        <taxon>Actinomycetota</taxon>
        <taxon>Actinomycetes</taxon>
        <taxon>Micromonosporales</taxon>
        <taxon>Micromonosporaceae</taxon>
        <taxon>Paractinoplanes</taxon>
    </lineage>
</organism>
<protein>
    <recommendedName>
        <fullName evidence="4">Short C-terminal domain-containing protein</fullName>
    </recommendedName>
</protein>
<accession>A0A285JVY5</accession>
<dbReference type="AlphaFoldDB" id="A0A285JVY5"/>
<evidence type="ECO:0000313" key="2">
    <source>
        <dbReference type="EMBL" id="SNY64203.1"/>
    </source>
</evidence>
<keyword evidence="1" id="KW-0472">Membrane</keyword>
<evidence type="ECO:0000313" key="3">
    <source>
        <dbReference type="Proteomes" id="UP000219612"/>
    </source>
</evidence>
<gene>
    <name evidence="2" type="ORF">SAMN05421748_12666</name>
</gene>
<reference evidence="2 3" key="1">
    <citation type="submission" date="2017-09" db="EMBL/GenBank/DDBJ databases">
        <authorList>
            <person name="Ehlers B."/>
            <person name="Leendertz F.H."/>
        </authorList>
    </citation>
    <scope>NUCLEOTIDE SEQUENCE [LARGE SCALE GENOMIC DNA]</scope>
    <source>
        <strain evidence="2 3">CGMCC 4.6857</strain>
    </source>
</reference>
<dbReference type="RefSeq" id="WP_097327049.1">
    <property type="nucleotide sequence ID" value="NZ_OBDY01000026.1"/>
</dbReference>
<keyword evidence="1" id="KW-0812">Transmembrane</keyword>
<keyword evidence="1" id="KW-1133">Transmembrane helix</keyword>
<evidence type="ECO:0008006" key="4">
    <source>
        <dbReference type="Google" id="ProtNLM"/>
    </source>
</evidence>
<sequence>MMFHGYGMGPGWSLIVFAFVLPMVLLAAGLVAAWARRESPGPSAERILADRLAAGEIGTEEYEERLRTLRAVRR</sequence>
<proteinExistence type="predicted"/>
<name>A0A285JVY5_9ACTN</name>
<keyword evidence="3" id="KW-1185">Reference proteome</keyword>
<dbReference type="Proteomes" id="UP000219612">
    <property type="component" value="Unassembled WGS sequence"/>
</dbReference>
<dbReference type="EMBL" id="OBDY01000026">
    <property type="protein sequence ID" value="SNY64203.1"/>
    <property type="molecule type" value="Genomic_DNA"/>
</dbReference>
<feature type="transmembrane region" description="Helical" evidence="1">
    <location>
        <begin position="12"/>
        <end position="35"/>
    </location>
</feature>